<evidence type="ECO:0000313" key="3">
    <source>
        <dbReference type="Proteomes" id="UP001189624"/>
    </source>
</evidence>
<dbReference type="EMBL" id="OY731399">
    <property type="protein sequence ID" value="CAJ1931821.1"/>
    <property type="molecule type" value="Genomic_DNA"/>
</dbReference>
<dbReference type="Gramene" id="rna-AYBTSS11_LOCUS5470">
    <property type="protein sequence ID" value="CAJ1931821.1"/>
    <property type="gene ID" value="gene-AYBTSS11_LOCUS5470"/>
</dbReference>
<feature type="region of interest" description="Disordered" evidence="1">
    <location>
        <begin position="100"/>
        <end position="122"/>
    </location>
</feature>
<feature type="region of interest" description="Disordered" evidence="1">
    <location>
        <begin position="1"/>
        <end position="66"/>
    </location>
</feature>
<keyword evidence="3" id="KW-1185">Reference proteome</keyword>
<accession>A0AA86SJZ8</accession>
<dbReference type="AlphaFoldDB" id="A0AA86SJZ8"/>
<feature type="region of interest" description="Disordered" evidence="1">
    <location>
        <begin position="541"/>
        <end position="573"/>
    </location>
</feature>
<dbReference type="PANTHER" id="PTHR33914">
    <property type="entry name" value="18S PRE-RIBOSOMAL ASSEMBLY PROTEIN GAR2-LIKE PROTEIN"/>
    <property type="match status" value="1"/>
</dbReference>
<evidence type="ECO:0000313" key="2">
    <source>
        <dbReference type="EMBL" id="CAJ1931821.1"/>
    </source>
</evidence>
<name>A0AA86SJZ8_9FABA</name>
<dbReference type="GO" id="GO:0009786">
    <property type="term" value="P:regulation of asymmetric cell division"/>
    <property type="evidence" value="ECO:0007669"/>
    <property type="project" value="InterPro"/>
</dbReference>
<dbReference type="PANTHER" id="PTHR33914:SF2">
    <property type="entry name" value="OS02G0582100 PROTEIN"/>
    <property type="match status" value="1"/>
</dbReference>
<proteinExistence type="predicted"/>
<dbReference type="Proteomes" id="UP001189624">
    <property type="component" value="Chromosome 2"/>
</dbReference>
<gene>
    <name evidence="2" type="ORF">AYBTSS11_LOCUS5470</name>
</gene>
<sequence>MPTPWANPHRRDSPRRNTNNFEKPSVKLSHISPESEEGRILQWVPPQGNNSPTGHVSSVKSGEESSVDGSEAPMWSCFFFSVGWNFLGKILGKWGNGIKNKRGDDGDDNGAWGKGSESDKDGVFGEKQLWELKDTGKSERDRRKKVKLHIFGVKLNFDMWRGVELEILIRARGQSIGRDFVVILGSCRVESCDWCLALIASIDHRVHYCFLSLKNSVIRLVSLVEHSRILNSTLTKICGYLNECAEGKVAFRHSNIGLEPESQSFVFIDEDQISDGYKVQNQKVKEYENGVPAFLDNTEQGLNSSQYDMELVDCAKNEYDAKVRGLVEPVSHSSKDIESFMKFPNDIESVKRPPTSPISNPGVGEDSLRNSVDVYMVKTVTECEPHPEVRYNESNYHVVKDICVDEGVLKKDNVLFVNPFDEKVHNFFPLEGYETKEKEKDNTSINVLSRTPTEESHKVSANHNQHKDLILTDDDATEKVSGDVKEMPSLGDKVLLQDLLAEDSVSSDDKGEQISNEPGLQSLLEESKNTVEEAILASASSALADDESKNDSKPAENASLPHQFDPSASANCGKEECRQAGGCKCDEIQHTSRPIEWKSDDQAATSHSHIRHSLGESSFSAIGPMSGRISYSGPVPYSGSISLRSDSSTTSTRSFAFPIIQSEWNSSPVRMAKADRRLHRKQRCWRVGFLCCKF</sequence>
<evidence type="ECO:0000256" key="1">
    <source>
        <dbReference type="SAM" id="MobiDB-lite"/>
    </source>
</evidence>
<organism evidence="2 3">
    <name type="scientific">Sphenostylis stenocarpa</name>
    <dbReference type="NCBI Taxonomy" id="92480"/>
    <lineage>
        <taxon>Eukaryota</taxon>
        <taxon>Viridiplantae</taxon>
        <taxon>Streptophyta</taxon>
        <taxon>Embryophyta</taxon>
        <taxon>Tracheophyta</taxon>
        <taxon>Spermatophyta</taxon>
        <taxon>Magnoliopsida</taxon>
        <taxon>eudicotyledons</taxon>
        <taxon>Gunneridae</taxon>
        <taxon>Pentapetalae</taxon>
        <taxon>rosids</taxon>
        <taxon>fabids</taxon>
        <taxon>Fabales</taxon>
        <taxon>Fabaceae</taxon>
        <taxon>Papilionoideae</taxon>
        <taxon>50 kb inversion clade</taxon>
        <taxon>NPAAA clade</taxon>
        <taxon>indigoferoid/millettioid clade</taxon>
        <taxon>Phaseoleae</taxon>
        <taxon>Sphenostylis</taxon>
    </lineage>
</organism>
<reference evidence="2" key="1">
    <citation type="submission" date="2023-10" db="EMBL/GenBank/DDBJ databases">
        <authorList>
            <person name="Domelevo Entfellner J.-B."/>
        </authorList>
    </citation>
    <scope>NUCLEOTIDE SEQUENCE</scope>
</reference>
<protein>
    <submittedName>
        <fullName evidence="2">Uncharacterized protein</fullName>
    </submittedName>
</protein>
<dbReference type="InterPro" id="IPR040378">
    <property type="entry name" value="BASL"/>
</dbReference>